<evidence type="ECO:0000313" key="3">
    <source>
        <dbReference type="Proteomes" id="UP001174934"/>
    </source>
</evidence>
<sequence>MVHHATKARTKSVQFEKSLLSLDGTDDGSSRDGASSPPAPGTRTSSLPFSENKENVNTSLRHYRSMLSIEDPPILPIAMPLCYDELYPRPPDPTLVQIHPLRRPFYS</sequence>
<feature type="region of interest" description="Disordered" evidence="1">
    <location>
        <begin position="1"/>
        <end position="53"/>
    </location>
</feature>
<evidence type="ECO:0000256" key="1">
    <source>
        <dbReference type="SAM" id="MobiDB-lite"/>
    </source>
</evidence>
<dbReference type="EMBL" id="JAULSR010000001">
    <property type="protein sequence ID" value="KAK0637295.1"/>
    <property type="molecule type" value="Genomic_DNA"/>
</dbReference>
<evidence type="ECO:0000313" key="2">
    <source>
        <dbReference type="EMBL" id="KAK0637295.1"/>
    </source>
</evidence>
<gene>
    <name evidence="2" type="ORF">B0T17DRAFT_480742</name>
</gene>
<reference evidence="2" key="1">
    <citation type="submission" date="2023-06" db="EMBL/GenBank/DDBJ databases">
        <title>Genome-scale phylogeny and comparative genomics of the fungal order Sordariales.</title>
        <authorList>
            <consortium name="Lawrence Berkeley National Laboratory"/>
            <person name="Hensen N."/>
            <person name="Bonometti L."/>
            <person name="Westerberg I."/>
            <person name="Brannstrom I.O."/>
            <person name="Guillou S."/>
            <person name="Cros-Aarteil S."/>
            <person name="Calhoun S."/>
            <person name="Haridas S."/>
            <person name="Kuo A."/>
            <person name="Mondo S."/>
            <person name="Pangilinan J."/>
            <person name="Riley R."/>
            <person name="LaButti K."/>
            <person name="Andreopoulos B."/>
            <person name="Lipzen A."/>
            <person name="Chen C."/>
            <person name="Yanf M."/>
            <person name="Daum C."/>
            <person name="Ng V."/>
            <person name="Clum A."/>
            <person name="Steindorff A."/>
            <person name="Ohm R."/>
            <person name="Martin F."/>
            <person name="Silar P."/>
            <person name="Natvig D."/>
            <person name="Lalanne C."/>
            <person name="Gautier V."/>
            <person name="Ament-velasquez S.L."/>
            <person name="Kruys A."/>
            <person name="Hutchinson M.I."/>
            <person name="Powell A.J."/>
            <person name="Barry K."/>
            <person name="Miller A.N."/>
            <person name="Grigoriev I.V."/>
            <person name="Debuchy R."/>
            <person name="Gladieux P."/>
            <person name="Thoren M.H."/>
            <person name="Johannesson H."/>
        </authorList>
    </citation>
    <scope>NUCLEOTIDE SEQUENCE</scope>
    <source>
        <strain evidence="2">SMH3391-2</strain>
    </source>
</reference>
<accession>A0AA40CGF4</accession>
<feature type="compositionally biased region" description="Polar residues" evidence="1">
    <location>
        <begin position="42"/>
        <end position="53"/>
    </location>
</feature>
<feature type="compositionally biased region" description="Basic residues" evidence="1">
    <location>
        <begin position="1"/>
        <end position="10"/>
    </location>
</feature>
<protein>
    <submittedName>
        <fullName evidence="2">Uncharacterized protein</fullName>
    </submittedName>
</protein>
<dbReference type="Proteomes" id="UP001174934">
    <property type="component" value="Unassembled WGS sequence"/>
</dbReference>
<comment type="caution">
    <text evidence="2">The sequence shown here is derived from an EMBL/GenBank/DDBJ whole genome shotgun (WGS) entry which is preliminary data.</text>
</comment>
<keyword evidence="3" id="KW-1185">Reference proteome</keyword>
<dbReference type="AlphaFoldDB" id="A0AA40CGF4"/>
<proteinExistence type="predicted"/>
<organism evidence="2 3">
    <name type="scientific">Bombardia bombarda</name>
    <dbReference type="NCBI Taxonomy" id="252184"/>
    <lineage>
        <taxon>Eukaryota</taxon>
        <taxon>Fungi</taxon>
        <taxon>Dikarya</taxon>
        <taxon>Ascomycota</taxon>
        <taxon>Pezizomycotina</taxon>
        <taxon>Sordariomycetes</taxon>
        <taxon>Sordariomycetidae</taxon>
        <taxon>Sordariales</taxon>
        <taxon>Lasiosphaeriaceae</taxon>
        <taxon>Bombardia</taxon>
    </lineage>
</organism>
<name>A0AA40CGF4_9PEZI</name>